<dbReference type="Proteomes" id="UP000006329">
    <property type="component" value="Unassembled WGS sequence"/>
</dbReference>
<reference evidence="1" key="1">
    <citation type="submission" date="2012-10" db="EMBL/GenBank/DDBJ databases">
        <authorList>
            <person name="Harkins D.M."/>
            <person name="Durkin A.S."/>
            <person name="Brinkac L.M."/>
            <person name="Haft D.H."/>
            <person name="Selengut J.D."/>
            <person name="Sanka R."/>
            <person name="DePew J."/>
            <person name="Purushe J."/>
            <person name="Matthias M.A."/>
            <person name="Vinetz J.M."/>
            <person name="Sutton G.G."/>
            <person name="Nierman W.C."/>
            <person name="Fouts D.E."/>
        </authorList>
    </citation>
    <scope>NUCLEOTIDE SEQUENCE [LARGE SCALE GENOMIC DNA]</scope>
    <source>
        <strain evidence="1">MOR084</strain>
    </source>
</reference>
<dbReference type="AlphaFoldDB" id="A0A0E2BN75"/>
<comment type="caution">
    <text evidence="1">The sequence shown here is derived from an EMBL/GenBank/DDBJ whole genome shotgun (WGS) entry which is preliminary data.</text>
</comment>
<evidence type="ECO:0000313" key="1">
    <source>
        <dbReference type="EMBL" id="EKO32786.1"/>
    </source>
</evidence>
<gene>
    <name evidence="1" type="ORF">LEP1GSC179_3044</name>
</gene>
<proteinExistence type="predicted"/>
<dbReference type="RefSeq" id="WP_004477280.1">
    <property type="nucleotide sequence ID" value="NZ_AHON02000063.1"/>
</dbReference>
<sequence>MDRVWKLSETLPELSIRSLRVAQWIAFQVLRIFDFMNLLKRYPGEIKSFPAPIQKTSSACRIQFESACFNL</sequence>
<protein>
    <submittedName>
        <fullName evidence="1">Uncharacterized protein</fullName>
    </submittedName>
</protein>
<keyword evidence="2" id="KW-1185">Reference proteome</keyword>
<evidence type="ECO:0000313" key="2">
    <source>
        <dbReference type="Proteomes" id="UP000006329"/>
    </source>
</evidence>
<organism evidence="1 2">
    <name type="scientific">Leptospira santarosai str. MOR084</name>
    <dbReference type="NCBI Taxonomy" id="1049984"/>
    <lineage>
        <taxon>Bacteria</taxon>
        <taxon>Pseudomonadati</taxon>
        <taxon>Spirochaetota</taxon>
        <taxon>Spirochaetia</taxon>
        <taxon>Leptospirales</taxon>
        <taxon>Leptospiraceae</taxon>
        <taxon>Leptospira</taxon>
    </lineage>
</organism>
<dbReference type="EMBL" id="AHON02000063">
    <property type="protein sequence ID" value="EKO32786.1"/>
    <property type="molecule type" value="Genomic_DNA"/>
</dbReference>
<accession>A0A0E2BN75</accession>
<name>A0A0E2BN75_9LEPT</name>